<evidence type="ECO:0000313" key="2">
    <source>
        <dbReference type="Proteomes" id="UP000697710"/>
    </source>
</evidence>
<organism evidence="1 2">
    <name type="scientific">Eiseniibacteriota bacterium</name>
    <dbReference type="NCBI Taxonomy" id="2212470"/>
    <lineage>
        <taxon>Bacteria</taxon>
        <taxon>Candidatus Eiseniibacteriota</taxon>
    </lineage>
</organism>
<dbReference type="PROSITE" id="PS51257">
    <property type="entry name" value="PROKAR_LIPOPROTEIN"/>
    <property type="match status" value="1"/>
</dbReference>
<gene>
    <name evidence="1" type="ORF">KC729_02045</name>
</gene>
<proteinExistence type="predicted"/>
<dbReference type="Proteomes" id="UP000697710">
    <property type="component" value="Unassembled WGS sequence"/>
</dbReference>
<comment type="caution">
    <text evidence="1">The sequence shown here is derived from an EMBL/GenBank/DDBJ whole genome shotgun (WGS) entry which is preliminary data.</text>
</comment>
<accession>A0A956RMV1</accession>
<dbReference type="EMBL" id="JAGQHR010000030">
    <property type="protein sequence ID" value="MCA9726433.1"/>
    <property type="molecule type" value="Genomic_DNA"/>
</dbReference>
<dbReference type="AlphaFoldDB" id="A0A956RMV1"/>
<reference evidence="1" key="1">
    <citation type="submission" date="2020-04" db="EMBL/GenBank/DDBJ databases">
        <authorList>
            <person name="Zhang T."/>
        </authorList>
    </citation>
    <scope>NUCLEOTIDE SEQUENCE</scope>
    <source>
        <strain evidence="1">HKST-UBA01</strain>
    </source>
</reference>
<evidence type="ECO:0000313" key="1">
    <source>
        <dbReference type="EMBL" id="MCA9726433.1"/>
    </source>
</evidence>
<protein>
    <submittedName>
        <fullName evidence="1">Uncharacterized protein</fullName>
    </submittedName>
</protein>
<reference evidence="1" key="2">
    <citation type="journal article" date="2021" name="Microbiome">
        <title>Successional dynamics and alternative stable states in a saline activated sludge microbial community over 9 years.</title>
        <authorList>
            <person name="Wang Y."/>
            <person name="Ye J."/>
            <person name="Ju F."/>
            <person name="Liu L."/>
            <person name="Boyd J.A."/>
            <person name="Deng Y."/>
            <person name="Parks D.H."/>
            <person name="Jiang X."/>
            <person name="Yin X."/>
            <person name="Woodcroft B.J."/>
            <person name="Tyson G.W."/>
            <person name="Hugenholtz P."/>
            <person name="Polz M.F."/>
            <person name="Zhang T."/>
        </authorList>
    </citation>
    <scope>NUCLEOTIDE SEQUENCE</scope>
    <source>
        <strain evidence="1">HKST-UBA01</strain>
    </source>
</reference>
<sequence>MTMNVRIGSIAVAATIVVLGGVACGGDDQPTGTEPIPTVADTLAMADSTGILGGSGLTLRRVRFAYTYRDRLLHAAVKIDADSDSFPPAVSLVRAAIVSRTGSSRTINLRNTAVDGGHLLALDDVFGWSAEPPLGLAAWLADGSGHQLILAQDSVWVDGYGLRASDDVSLSPGR</sequence>
<name>A0A956RMV1_UNCEI</name>